<evidence type="ECO:0000256" key="3">
    <source>
        <dbReference type="ARBA" id="ARBA00009759"/>
    </source>
</evidence>
<dbReference type="PANTHER" id="PTHR20854">
    <property type="entry name" value="INOSITOL MONOPHOSPHATASE"/>
    <property type="match status" value="1"/>
</dbReference>
<dbReference type="InterPro" id="IPR020583">
    <property type="entry name" value="Inositol_monoP_metal-BS"/>
</dbReference>
<feature type="compositionally biased region" description="Polar residues" evidence="18">
    <location>
        <begin position="392"/>
        <end position="406"/>
    </location>
</feature>
<keyword evidence="7 17" id="KW-0460">Magnesium</keyword>
<dbReference type="GO" id="GO:0046872">
    <property type="term" value="F:metal ion binding"/>
    <property type="evidence" value="ECO:0007669"/>
    <property type="project" value="UniProtKB-KW"/>
</dbReference>
<dbReference type="EC" id="3.1.3.94" evidence="8"/>
<dbReference type="PRINTS" id="PR00378">
    <property type="entry name" value="LIIMPHPHTASE"/>
</dbReference>
<dbReference type="PROSITE" id="PS00629">
    <property type="entry name" value="IMP_1"/>
    <property type="match status" value="1"/>
</dbReference>
<dbReference type="GO" id="GO:0006021">
    <property type="term" value="P:inositol biosynthetic process"/>
    <property type="evidence" value="ECO:0007669"/>
    <property type="project" value="UniProtKB-UniPathway"/>
</dbReference>
<evidence type="ECO:0000313" key="19">
    <source>
        <dbReference type="Ensembl" id="ENSCHIP00010016412.1"/>
    </source>
</evidence>
<dbReference type="PROSITE" id="PS00630">
    <property type="entry name" value="IMP_2"/>
    <property type="match status" value="1"/>
</dbReference>
<dbReference type="CDD" id="cd01639">
    <property type="entry name" value="IMPase"/>
    <property type="match status" value="1"/>
</dbReference>
<evidence type="ECO:0000256" key="2">
    <source>
        <dbReference type="ARBA" id="ARBA00005152"/>
    </source>
</evidence>
<evidence type="ECO:0000256" key="11">
    <source>
        <dbReference type="ARBA" id="ARBA00042948"/>
    </source>
</evidence>
<comment type="cofactor">
    <cofactor evidence="1 17">
        <name>Mg(2+)</name>
        <dbReference type="ChEBI" id="CHEBI:18420"/>
    </cofactor>
</comment>
<feature type="binding site" evidence="17">
    <location>
        <position position="147"/>
    </location>
    <ligand>
        <name>Mg(2+)</name>
        <dbReference type="ChEBI" id="CHEBI:18420"/>
        <label>1</label>
        <note>catalytic</note>
    </ligand>
</feature>
<evidence type="ECO:0000256" key="12">
    <source>
        <dbReference type="ARBA" id="ARBA00043003"/>
    </source>
</evidence>
<evidence type="ECO:0000256" key="14">
    <source>
        <dbReference type="ARBA" id="ARBA00049888"/>
    </source>
</evidence>
<evidence type="ECO:0000256" key="18">
    <source>
        <dbReference type="SAM" id="MobiDB-lite"/>
    </source>
</evidence>
<dbReference type="FunFam" id="3.30.540.10:FF:000004">
    <property type="entry name" value="Inositol-1-monophosphatase"/>
    <property type="match status" value="1"/>
</dbReference>
<comment type="catalytic activity">
    <reaction evidence="15">
        <text>alpha-D-galactose 1-phosphate + H2O = D-galactose + phosphate</text>
        <dbReference type="Rhea" id="RHEA:29315"/>
        <dbReference type="ChEBI" id="CHEBI:4139"/>
        <dbReference type="ChEBI" id="CHEBI:15377"/>
        <dbReference type="ChEBI" id="CHEBI:43474"/>
        <dbReference type="ChEBI" id="CHEBI:58336"/>
        <dbReference type="EC" id="3.1.3.94"/>
    </reaction>
    <physiologicalReaction direction="left-to-right" evidence="15">
        <dbReference type="Rhea" id="RHEA:29316"/>
    </physiologicalReaction>
</comment>
<feature type="binding site" evidence="17">
    <location>
        <position position="127"/>
    </location>
    <ligand>
        <name>Mg(2+)</name>
        <dbReference type="ChEBI" id="CHEBI:18420"/>
        <label>1</label>
        <note>catalytic</note>
    </ligand>
</feature>
<dbReference type="FunFam" id="3.40.190.80:FF:000002">
    <property type="entry name" value="Inositol-1-monophosphatase"/>
    <property type="match status" value="1"/>
</dbReference>
<dbReference type="InterPro" id="IPR020552">
    <property type="entry name" value="Inositol_monoPase_Li-sen"/>
</dbReference>
<feature type="binding site" evidence="17">
    <location>
        <position position="277"/>
    </location>
    <ligand>
        <name>Mg(2+)</name>
        <dbReference type="ChEBI" id="CHEBI:18420"/>
        <label>1</label>
        <note>catalytic</note>
    </ligand>
</feature>
<name>A0A8C2PGF0_CAPHI</name>
<reference evidence="19" key="2">
    <citation type="submission" date="2025-08" db="UniProtKB">
        <authorList>
            <consortium name="Ensembl"/>
        </authorList>
    </citation>
    <scope>IDENTIFICATION</scope>
</reference>
<dbReference type="AlphaFoldDB" id="A0A8C2PGF0"/>
<dbReference type="EC" id="3.1.3.25" evidence="4"/>
<keyword evidence="5 17" id="KW-0479">Metal-binding</keyword>
<evidence type="ECO:0000256" key="5">
    <source>
        <dbReference type="ARBA" id="ARBA00022723"/>
    </source>
</evidence>
<feature type="region of interest" description="Disordered" evidence="18">
    <location>
        <begin position="381"/>
        <end position="406"/>
    </location>
</feature>
<evidence type="ECO:0000256" key="7">
    <source>
        <dbReference type="ARBA" id="ARBA00022842"/>
    </source>
</evidence>
<evidence type="ECO:0000256" key="4">
    <source>
        <dbReference type="ARBA" id="ARBA00013106"/>
    </source>
</evidence>
<comment type="catalytic activity">
    <reaction evidence="13">
        <text>beta-D-fructose 1-phosphate + H2O = D-fructose + phosphate</text>
        <dbReference type="Rhea" id="RHEA:35603"/>
        <dbReference type="ChEBI" id="CHEBI:15377"/>
        <dbReference type="ChEBI" id="CHEBI:37721"/>
        <dbReference type="ChEBI" id="CHEBI:43474"/>
        <dbReference type="ChEBI" id="CHEBI:138881"/>
    </reaction>
    <physiologicalReaction direction="left-to-right" evidence="13">
        <dbReference type="Rhea" id="RHEA:35604"/>
    </physiologicalReaction>
</comment>
<dbReference type="PRINTS" id="PR00377">
    <property type="entry name" value="IMPHPHTASES"/>
</dbReference>
<dbReference type="GO" id="GO:0046854">
    <property type="term" value="P:phosphatidylinositol phosphate biosynthetic process"/>
    <property type="evidence" value="ECO:0007669"/>
    <property type="project" value="InterPro"/>
</dbReference>
<evidence type="ECO:0000256" key="1">
    <source>
        <dbReference type="ARBA" id="ARBA00001946"/>
    </source>
</evidence>
<feature type="binding site" evidence="17">
    <location>
        <position position="150"/>
    </location>
    <ligand>
        <name>Mg(2+)</name>
        <dbReference type="ChEBI" id="CHEBI:18420"/>
        <label>1</label>
        <note>catalytic</note>
    </ligand>
</feature>
<dbReference type="UniPathway" id="UPA00823">
    <property type="reaction ID" value="UER00788"/>
</dbReference>
<accession>A0A8C2PGF0</accession>
<evidence type="ECO:0000256" key="9">
    <source>
        <dbReference type="ARBA" id="ARBA00040281"/>
    </source>
</evidence>
<feature type="binding site" evidence="17">
    <location>
        <position position="149"/>
    </location>
    <ligand>
        <name>Mg(2+)</name>
        <dbReference type="ChEBI" id="CHEBI:18420"/>
        <label>1</label>
        <note>catalytic</note>
    </ligand>
</feature>
<dbReference type="GO" id="GO:0007165">
    <property type="term" value="P:signal transduction"/>
    <property type="evidence" value="ECO:0007669"/>
    <property type="project" value="TreeGrafter"/>
</dbReference>
<comment type="catalytic activity">
    <reaction evidence="16">
        <text>scyllo-inositol 1-phosphate + H2O = scyllo-inositol + phosphate</text>
        <dbReference type="Rhea" id="RHEA:82131"/>
        <dbReference type="ChEBI" id="CHEBI:10642"/>
        <dbReference type="ChEBI" id="CHEBI:15377"/>
        <dbReference type="ChEBI" id="CHEBI:43474"/>
        <dbReference type="ChEBI" id="CHEBI:232087"/>
    </reaction>
    <physiologicalReaction direction="left-to-right" evidence="16">
        <dbReference type="Rhea" id="RHEA:82132"/>
    </physiologicalReaction>
</comment>
<evidence type="ECO:0000256" key="13">
    <source>
        <dbReference type="ARBA" id="ARBA00049868"/>
    </source>
</evidence>
<reference evidence="19" key="1">
    <citation type="submission" date="2019-03" db="EMBL/GenBank/DDBJ databases">
        <title>Genome sequencing and reference-guided assembly of Black Bengal Goat (Capra hircus).</title>
        <authorList>
            <person name="Siddiki A.Z."/>
            <person name="Baten A."/>
            <person name="Billah M."/>
            <person name="Alam M.A.U."/>
            <person name="Shawrob K.S.M."/>
            <person name="Saha S."/>
            <person name="Chowdhury M."/>
            <person name="Rahman A.H."/>
            <person name="Stear M."/>
            <person name="Miah G."/>
            <person name="Das G.B."/>
            <person name="Hossain M.M."/>
            <person name="Kumkum M."/>
            <person name="Islam M.S."/>
            <person name="Mollah A.M."/>
            <person name="Ahsan A."/>
            <person name="Tusar F."/>
            <person name="Khan M.K.I."/>
        </authorList>
    </citation>
    <scope>NUCLEOTIDE SEQUENCE [LARGE SCALE GENOMIC DNA]</scope>
</reference>
<dbReference type="Gene3D" id="3.30.540.10">
    <property type="entry name" value="Fructose-1,6-Bisphosphatase, subunit A, domain 1"/>
    <property type="match status" value="1"/>
</dbReference>
<comment type="pathway">
    <text evidence="2">Polyol metabolism; myo-inositol biosynthesis; myo-inositol from D-glucose 6-phosphate: step 2/2.</text>
</comment>
<dbReference type="SUPFAM" id="SSF56655">
    <property type="entry name" value="Carbohydrate phosphatase"/>
    <property type="match status" value="1"/>
</dbReference>
<comment type="similarity">
    <text evidence="3">Belongs to the inositol monophosphatase superfamily.</text>
</comment>
<dbReference type="GO" id="GO:0008934">
    <property type="term" value="F:inositol monophosphate 1-phosphatase activity"/>
    <property type="evidence" value="ECO:0007669"/>
    <property type="project" value="InterPro"/>
</dbReference>
<evidence type="ECO:0000256" key="16">
    <source>
        <dbReference type="ARBA" id="ARBA00049900"/>
    </source>
</evidence>
<dbReference type="Ensembl" id="ENSCHIT00010022972.1">
    <property type="protein sequence ID" value="ENSCHIP00010016412.1"/>
    <property type="gene ID" value="ENSCHIG00010011884.1"/>
</dbReference>
<keyword evidence="6" id="KW-0378">Hydrolase</keyword>
<protein>
    <recommendedName>
        <fullName evidence="9">Inositol monophosphatase 1</fullName>
        <ecNumber evidence="4">3.1.3.25</ecNumber>
        <ecNumber evidence="8">3.1.3.94</ecNumber>
    </recommendedName>
    <alternativeName>
        <fullName evidence="12">D-galactose 1-phosphate phosphatase</fullName>
    </alternativeName>
    <alternativeName>
        <fullName evidence="11">Inositol-1(or 4)-monophosphatase 1</fullName>
    </alternativeName>
    <alternativeName>
        <fullName evidence="10">Lithium-sensitive myo-inositol monophosphatase A1</fullName>
    </alternativeName>
</protein>
<dbReference type="InterPro" id="IPR020550">
    <property type="entry name" value="Inositol_monophosphatase_CS"/>
</dbReference>
<evidence type="ECO:0000256" key="10">
    <source>
        <dbReference type="ARBA" id="ARBA00041882"/>
    </source>
</evidence>
<proteinExistence type="inferred from homology"/>
<comment type="catalytic activity">
    <reaction evidence="14">
        <text>D-glucose 6-phosphate + H2O = D-glucose + phosphate</text>
        <dbReference type="Rhea" id="RHEA:16689"/>
        <dbReference type="ChEBI" id="CHEBI:4167"/>
        <dbReference type="ChEBI" id="CHEBI:15377"/>
        <dbReference type="ChEBI" id="CHEBI:43474"/>
        <dbReference type="ChEBI" id="CHEBI:61548"/>
    </reaction>
    <physiologicalReaction direction="left-to-right" evidence="14">
        <dbReference type="Rhea" id="RHEA:16690"/>
    </physiologicalReaction>
</comment>
<dbReference type="PANTHER" id="PTHR20854:SF29">
    <property type="entry name" value="INOSITOL MONOPHOSPHATASE 2"/>
    <property type="match status" value="1"/>
</dbReference>
<organism evidence="19">
    <name type="scientific">Capra hircus</name>
    <name type="common">Goat</name>
    <dbReference type="NCBI Taxonomy" id="9925"/>
    <lineage>
        <taxon>Eukaryota</taxon>
        <taxon>Metazoa</taxon>
        <taxon>Chordata</taxon>
        <taxon>Craniata</taxon>
        <taxon>Vertebrata</taxon>
        <taxon>Euteleostomi</taxon>
        <taxon>Mammalia</taxon>
        <taxon>Eutheria</taxon>
        <taxon>Laurasiatheria</taxon>
        <taxon>Artiodactyla</taxon>
        <taxon>Ruminantia</taxon>
        <taxon>Pecora</taxon>
        <taxon>Bovidae</taxon>
        <taxon>Caprinae</taxon>
        <taxon>Capra</taxon>
    </lineage>
</organism>
<sequence length="419" mass="45832">KTGPWICRNCGRWGAGLEVEVRYCVPSCKQLNLNCQWISSCVEPCCGEFTGEAEGRVWELSAWAGVLCRVLPRNRDEQIIRKALSEEKRVSTKTSAADLVTETDHVVEALILQELQTRFPSHRFIAEEAAAAGAKCVLTPSPTWIVDPIDGTCNFVHRFPTVAVSIGFAVNQELEFGVIYHCTEERLYTGRRGQGAFCNGQRLRVSGETDLSKALVLTEIGPRRDPATLKLFLSNMERLLHAGAHGVRVIGSSTLALCHLAAGTADAYYQFGLHCWDLAAATVIIREAGGVVMDTSVRHRADGMAPGDSSTPPGCGSSVCRIPTTQRSLPGSRTCLPWLPLDCRCEWGEALSMALLCRFFPTWLPSGHSLTLAPPDPPTPPMSWCASALPKTAQNSPHHTQLPTLTWPQLQSPFQDTLR</sequence>
<dbReference type="Pfam" id="PF00459">
    <property type="entry name" value="Inositol_P"/>
    <property type="match status" value="1"/>
</dbReference>
<evidence type="ECO:0000256" key="17">
    <source>
        <dbReference type="PIRSR" id="PIRSR600760-2"/>
    </source>
</evidence>
<evidence type="ECO:0000256" key="15">
    <source>
        <dbReference type="ARBA" id="ARBA00049894"/>
    </source>
</evidence>
<evidence type="ECO:0000256" key="8">
    <source>
        <dbReference type="ARBA" id="ARBA00038952"/>
    </source>
</evidence>
<evidence type="ECO:0000256" key="6">
    <source>
        <dbReference type="ARBA" id="ARBA00022801"/>
    </source>
</evidence>
<dbReference type="Gene3D" id="3.40.190.80">
    <property type="match status" value="1"/>
</dbReference>
<dbReference type="InterPro" id="IPR000760">
    <property type="entry name" value="Inositol_monophosphatase-like"/>
</dbReference>
<dbReference type="InterPro" id="IPR033942">
    <property type="entry name" value="IMPase"/>
</dbReference>